<keyword evidence="1" id="KW-1133">Transmembrane helix</keyword>
<gene>
    <name evidence="2" type="ORF">KFE25_009494</name>
</gene>
<name>A0A8J5XSV6_DIALT</name>
<keyword evidence="1" id="KW-0812">Transmembrane</keyword>
<proteinExistence type="predicted"/>
<dbReference type="Proteomes" id="UP000751190">
    <property type="component" value="Unassembled WGS sequence"/>
</dbReference>
<sequence length="149" mass="16010">MGSASPGRDEPRPGVRRTATESFPDFAARSVNLFDNNQVTVRLTLGAPLCYALLLALSFWYASDHVTALKPEEAVAAGAAAAVLWSSVALKAIEMSMHTHRTPAERNISLVIMSVHVIAATSNLILATVPMPIVIDPIIGVRQHLARWA</sequence>
<evidence type="ECO:0000313" key="2">
    <source>
        <dbReference type="EMBL" id="KAG8471073.1"/>
    </source>
</evidence>
<feature type="transmembrane region" description="Helical" evidence="1">
    <location>
        <begin position="74"/>
        <end position="90"/>
    </location>
</feature>
<evidence type="ECO:0000256" key="1">
    <source>
        <dbReference type="SAM" id="Phobius"/>
    </source>
</evidence>
<dbReference type="EMBL" id="JAGTXO010000001">
    <property type="protein sequence ID" value="KAG8471073.1"/>
    <property type="molecule type" value="Genomic_DNA"/>
</dbReference>
<dbReference type="AlphaFoldDB" id="A0A8J5XSV6"/>
<reference evidence="2" key="1">
    <citation type="submission" date="2021-05" db="EMBL/GenBank/DDBJ databases">
        <title>The genome of the haptophyte Pavlova lutheri (Diacronema luteri, Pavlovales) - a model for lipid biosynthesis in eukaryotic algae.</title>
        <authorList>
            <person name="Hulatt C.J."/>
            <person name="Posewitz M.C."/>
        </authorList>
    </citation>
    <scope>NUCLEOTIDE SEQUENCE</scope>
    <source>
        <strain evidence="2">NIVA-4/92</strain>
    </source>
</reference>
<comment type="caution">
    <text evidence="2">The sequence shown here is derived from an EMBL/GenBank/DDBJ whole genome shotgun (WGS) entry which is preliminary data.</text>
</comment>
<protein>
    <submittedName>
        <fullName evidence="2">Uncharacterized protein</fullName>
    </submittedName>
</protein>
<organism evidence="2 3">
    <name type="scientific">Diacronema lutheri</name>
    <name type="common">Unicellular marine alga</name>
    <name type="synonym">Monochrysis lutheri</name>
    <dbReference type="NCBI Taxonomy" id="2081491"/>
    <lineage>
        <taxon>Eukaryota</taxon>
        <taxon>Haptista</taxon>
        <taxon>Haptophyta</taxon>
        <taxon>Pavlovophyceae</taxon>
        <taxon>Pavlovales</taxon>
        <taxon>Pavlovaceae</taxon>
        <taxon>Diacronema</taxon>
    </lineage>
</organism>
<evidence type="ECO:0000313" key="3">
    <source>
        <dbReference type="Proteomes" id="UP000751190"/>
    </source>
</evidence>
<accession>A0A8J5XSV6</accession>
<feature type="transmembrane region" description="Helical" evidence="1">
    <location>
        <begin position="39"/>
        <end position="62"/>
    </location>
</feature>
<keyword evidence="3" id="KW-1185">Reference proteome</keyword>
<feature type="transmembrane region" description="Helical" evidence="1">
    <location>
        <begin position="110"/>
        <end position="135"/>
    </location>
</feature>
<keyword evidence="1" id="KW-0472">Membrane</keyword>